<reference evidence="1 2" key="1">
    <citation type="journal article" date="2016" name="Nat. Commun.">
        <title>Thousands of microbial genomes shed light on interconnected biogeochemical processes in an aquifer system.</title>
        <authorList>
            <person name="Anantharaman K."/>
            <person name="Brown C.T."/>
            <person name="Hug L.A."/>
            <person name="Sharon I."/>
            <person name="Castelle C.J."/>
            <person name="Probst A.J."/>
            <person name="Thomas B.C."/>
            <person name="Singh A."/>
            <person name="Wilkins M.J."/>
            <person name="Karaoz U."/>
            <person name="Brodie E.L."/>
            <person name="Williams K.H."/>
            <person name="Hubbard S.S."/>
            <person name="Banfield J.F."/>
        </authorList>
    </citation>
    <scope>NUCLEOTIDE SEQUENCE [LARGE SCALE GENOMIC DNA]</scope>
</reference>
<dbReference type="STRING" id="1802579.A2310_04100"/>
<dbReference type="EMBL" id="MEUB01000023">
    <property type="protein sequence ID" value="OGC22971.1"/>
    <property type="molecule type" value="Genomic_DNA"/>
</dbReference>
<name>A0A1F4SR94_UNCSA</name>
<evidence type="ECO:0000313" key="2">
    <source>
        <dbReference type="Proteomes" id="UP000178417"/>
    </source>
</evidence>
<accession>A0A1F4SR94</accession>
<comment type="caution">
    <text evidence="1">The sequence shown here is derived from an EMBL/GenBank/DDBJ whole genome shotgun (WGS) entry which is preliminary data.</text>
</comment>
<dbReference type="Proteomes" id="UP000178417">
    <property type="component" value="Unassembled WGS sequence"/>
</dbReference>
<evidence type="ECO:0000313" key="1">
    <source>
        <dbReference type="EMBL" id="OGC22971.1"/>
    </source>
</evidence>
<proteinExistence type="predicted"/>
<protein>
    <submittedName>
        <fullName evidence="1">Uncharacterized protein</fullName>
    </submittedName>
</protein>
<organism evidence="1 2">
    <name type="scientific">candidate division WOR-1 bacterium RIFOXYB2_FULL_37_13</name>
    <dbReference type="NCBI Taxonomy" id="1802579"/>
    <lineage>
        <taxon>Bacteria</taxon>
        <taxon>Bacillati</taxon>
        <taxon>Saganbacteria</taxon>
    </lineage>
</organism>
<dbReference type="AlphaFoldDB" id="A0A1F4SR94"/>
<gene>
    <name evidence="1" type="ORF">A2310_04100</name>
</gene>
<sequence length="62" mass="7305">MPFLDNNGLLNETSFLSSSASEFIKQMDNNYIFEFVAKQIYRLEPDSSIIITEFDPYKKKYI</sequence>